<evidence type="ECO:0000313" key="4">
    <source>
        <dbReference type="Proteomes" id="UP000494111"/>
    </source>
</evidence>
<dbReference type="RefSeq" id="WP_025140354.1">
    <property type="nucleotide sequence ID" value="NZ_CADIJO010000020.1"/>
</dbReference>
<feature type="domain" description="Dit-like phage tail protein N-terminal" evidence="2">
    <location>
        <begin position="26"/>
        <end position="163"/>
    </location>
</feature>
<dbReference type="AlphaFoldDB" id="A0A6S7AF88"/>
<feature type="region of interest" description="Disordered" evidence="1">
    <location>
        <begin position="166"/>
        <end position="193"/>
    </location>
</feature>
<dbReference type="Pfam" id="PF21821">
    <property type="entry name" value="Dit_like"/>
    <property type="match status" value="1"/>
</dbReference>
<reference evidence="3 4" key="1">
    <citation type="submission" date="2020-04" db="EMBL/GenBank/DDBJ databases">
        <authorList>
            <person name="De Canck E."/>
        </authorList>
    </citation>
    <scope>NUCLEOTIDE SEQUENCE [LARGE SCALE GENOMIC DNA]</scope>
    <source>
        <strain evidence="3 4">LMG 3458</strain>
    </source>
</reference>
<gene>
    <name evidence="3" type="ORF">LMG3458_04694</name>
</gene>
<proteinExistence type="predicted"/>
<evidence type="ECO:0000256" key="1">
    <source>
        <dbReference type="SAM" id="MobiDB-lite"/>
    </source>
</evidence>
<evidence type="ECO:0000313" key="3">
    <source>
        <dbReference type="EMBL" id="CAB3729359.1"/>
    </source>
</evidence>
<protein>
    <recommendedName>
        <fullName evidence="2">Dit-like phage tail protein N-terminal domain-containing protein</fullName>
    </recommendedName>
</protein>
<dbReference type="EMBL" id="CADIJO010000020">
    <property type="protein sequence ID" value="CAB3729359.1"/>
    <property type="molecule type" value="Genomic_DNA"/>
</dbReference>
<feature type="compositionally biased region" description="Polar residues" evidence="1">
    <location>
        <begin position="183"/>
        <end position="193"/>
    </location>
</feature>
<evidence type="ECO:0000259" key="2">
    <source>
        <dbReference type="Pfam" id="PF21821"/>
    </source>
</evidence>
<name>A0A6S7AF88_9BURK</name>
<dbReference type="Proteomes" id="UP000494111">
    <property type="component" value="Unassembled WGS sequence"/>
</dbReference>
<accession>A0A6S7AF88</accession>
<dbReference type="InterPro" id="IPR048494">
    <property type="entry name" value="Dit-like_N"/>
</dbReference>
<sequence>MTDLSSAGLDMVLLHTKKIGQIEIAAVVQETYTDTLEITSHPVDGGPGGPRTINDHAFKKPREVVMQCGWSNADYEGLLGATAEALPNGQAAASDYVTAVYTQLLALQESREPFDLITCRRKYSNMLIQSLKVDHNKDTQGSLRVTANLVEVQIVHARETAVPPLPRHADARKTGGPMECGTRNATVANPRSP</sequence>
<organism evidence="3 4">
    <name type="scientific">Achromobacter deleyi</name>
    <dbReference type="NCBI Taxonomy" id="1353891"/>
    <lineage>
        <taxon>Bacteria</taxon>
        <taxon>Pseudomonadati</taxon>
        <taxon>Pseudomonadota</taxon>
        <taxon>Betaproteobacteria</taxon>
        <taxon>Burkholderiales</taxon>
        <taxon>Alcaligenaceae</taxon>
        <taxon>Achromobacter</taxon>
    </lineage>
</organism>